<evidence type="ECO:0000256" key="1">
    <source>
        <dbReference type="SAM" id="MobiDB-lite"/>
    </source>
</evidence>
<sequence>APVSGATAAVSGATSAVSGGVTSSQGVSGGFTSSQGVSGGVTQTAGVSGSAGVTATTAASIQSVSPGTPSSEAINRFETAEGLVDCSQGGASGTLLIKALLGMASQLSGSDQTFWVTMVQDIQSKFVCNASLSVSEQLILATYEVKSFCKLHISIKKIVQYLMIQYWGSLNDLFNVVIEMNGQSSQSVIVFVGGECELTQSIEMAIASFSLSSQQQYDCNVLIANIKSIVSSSSFSYSQMMVEIQMVFMSFFSVHAELEAQFESIQIGSWGSVQMFLDVSLAWYRFSFFEHLFAARSGQSQCVLANDMTADCSNSSYGLTRAEQTSTLDLIANIQSSSQLSLVVLEKAKAIVVDWQQFLKINNFLFAIIREFSIYIEVTFGSFGDFLDCYDIMCVLNPGGTEVPSLPPSTPALSTIVPSTPAPTTKVPSTAVPSTAAPSTAAPTTKAPSTVAPTTTIATGNCGTAGQLFTLVNNHSIVVDSLYADCTTYNGTQCINFKPYILKIDNSVVRNTTLTTDTQRIHSFAYIINQYCGNNTQRLYFVMGSTMSNGWGNVQQLCNCDTPSG</sequence>
<name>A0A1I8AR15_9BILA</name>
<protein>
    <submittedName>
        <fullName evidence="3">REJ domain-containing protein</fullName>
    </submittedName>
</protein>
<dbReference type="WBParaSite" id="L893_g8337.t1">
    <property type="protein sequence ID" value="L893_g8337.t1"/>
    <property type="gene ID" value="L893_g8337"/>
</dbReference>
<accession>A0A1I8AR15</accession>
<keyword evidence="2" id="KW-1185">Reference proteome</keyword>
<evidence type="ECO:0000313" key="3">
    <source>
        <dbReference type="WBParaSite" id="L893_g8337.t1"/>
    </source>
</evidence>
<feature type="compositionally biased region" description="Low complexity" evidence="1">
    <location>
        <begin position="427"/>
        <end position="450"/>
    </location>
</feature>
<proteinExistence type="predicted"/>
<reference evidence="3" key="1">
    <citation type="submission" date="2016-11" db="UniProtKB">
        <authorList>
            <consortium name="WormBaseParasite"/>
        </authorList>
    </citation>
    <scope>IDENTIFICATION</scope>
</reference>
<evidence type="ECO:0000313" key="2">
    <source>
        <dbReference type="Proteomes" id="UP000095287"/>
    </source>
</evidence>
<organism evidence="2 3">
    <name type="scientific">Steinernema glaseri</name>
    <dbReference type="NCBI Taxonomy" id="37863"/>
    <lineage>
        <taxon>Eukaryota</taxon>
        <taxon>Metazoa</taxon>
        <taxon>Ecdysozoa</taxon>
        <taxon>Nematoda</taxon>
        <taxon>Chromadorea</taxon>
        <taxon>Rhabditida</taxon>
        <taxon>Tylenchina</taxon>
        <taxon>Panagrolaimomorpha</taxon>
        <taxon>Strongyloidoidea</taxon>
        <taxon>Steinernematidae</taxon>
        <taxon>Steinernema</taxon>
    </lineage>
</organism>
<feature type="region of interest" description="Disordered" evidence="1">
    <location>
        <begin position="419"/>
        <end position="450"/>
    </location>
</feature>
<dbReference type="AlphaFoldDB" id="A0A1I8AR15"/>
<dbReference type="Proteomes" id="UP000095287">
    <property type="component" value="Unplaced"/>
</dbReference>